<dbReference type="Proteomes" id="UP000828768">
    <property type="component" value="Segment"/>
</dbReference>
<accession>A0AAE8XF21</accession>
<protein>
    <submittedName>
        <fullName evidence="1">Uncharacterized protein</fullName>
    </submittedName>
</protein>
<name>A0AAE8XF21_9CAUD</name>
<organism evidence="1 2">
    <name type="scientific">Synechococcus T7-like virus S-TIP28</name>
    <dbReference type="NCBI Taxonomy" id="1332140"/>
    <lineage>
        <taxon>Viruses</taxon>
        <taxon>Duplodnaviria</taxon>
        <taxon>Heunggongvirae</taxon>
        <taxon>Uroviricota</taxon>
        <taxon>Caudoviricetes</taxon>
        <taxon>Autographivirales</taxon>
        <taxon>Autographivirales incertae sedis</taxon>
        <taxon>Tiranvirus</taxon>
        <taxon>Tiranvirus STIP28</taxon>
    </lineage>
</organism>
<keyword evidence="2" id="KW-1185">Reference proteome</keyword>
<reference evidence="1" key="1">
    <citation type="submission" date="2021-08" db="EMBL/GenBank/DDBJ databases">
        <authorList>
            <person name="Shitrit D."/>
            <person name="Kirzner S."/>
            <person name="Dekel-Bird N.P."/>
            <person name="Avrani S."/>
            <person name="Sabehi G."/>
            <person name="Perkarsky I."/>
            <person name="Peleg M."/>
            <person name="Tahan R."/>
            <person name="Kondratyeva K."/>
            <person name="Lindell D."/>
        </authorList>
    </citation>
    <scope>NUCLEOTIDE SEQUENCE</scope>
</reference>
<dbReference type="EMBL" id="MZ803112">
    <property type="protein sequence ID" value="UAW01082.1"/>
    <property type="molecule type" value="Genomic_DNA"/>
</dbReference>
<evidence type="ECO:0000313" key="1">
    <source>
        <dbReference type="EMBL" id="UAW01082.1"/>
    </source>
</evidence>
<sequence>MKYKTIKAVRSELHSRGGYLETIRDTESPEYAPHLTQQEMGWPNGIWIKSELLGWANEKFLINTYVQP</sequence>
<evidence type="ECO:0000313" key="2">
    <source>
        <dbReference type="Proteomes" id="UP000828768"/>
    </source>
</evidence>
<proteinExistence type="predicted"/>
<gene>
    <name evidence="1" type="ORF">STIP28_40</name>
</gene>